<evidence type="ECO:0000313" key="5">
    <source>
        <dbReference type="EMBL" id="OWK55368.1"/>
    </source>
</evidence>
<dbReference type="InterPro" id="IPR043128">
    <property type="entry name" value="Rev_trsase/Diguanyl_cyclase"/>
</dbReference>
<protein>
    <recommendedName>
        <fullName evidence="2">ribonuclease H</fullName>
        <ecNumber evidence="2">3.1.26.4</ecNumber>
    </recommendedName>
</protein>
<dbReference type="GO" id="GO:0004523">
    <property type="term" value="F:RNA-DNA hybrid ribonuclease activity"/>
    <property type="evidence" value="ECO:0007669"/>
    <property type="project" value="UniProtKB-EC"/>
</dbReference>
<dbReference type="EC" id="3.1.26.4" evidence="2"/>
<dbReference type="InterPro" id="IPR043502">
    <property type="entry name" value="DNA/RNA_pol_sf"/>
</dbReference>
<sequence>MSRGPDETPHPSVKNSEWCGKWENMGQTLKEFSDPVEWDFPREQIQNPAEVEKYLKEKCHNNSKEEKLIAISWALAYAYRTLLNTVGQQTEARGQGDKPAAIPVTQAADNTPVTQAVAKTDSELKPLAVAARKKKSKTNRPGTDNDDPGKRPSKLITDTKARVRATEARSEATTESYSLKDLRGLKKDYTQRPDESIINYLPGLSENPSAVRLLKVEEQRVPIATSTVHRRQYRTDRDAVIPIHKIIRKLESQRVVSKTHSPFNSPIWPVRKSEREWKLTVDYRGLNEVTPPLSAAVPNMLKLQYELESKATKWYATIDITNAFFSIPLAAECRPQFAFTWRGVQYTWNRLPQGWKHNPTICHGLIQAALEKSEAPEHLQYIDDIIKSKVKGPAREIQFLRVKWQDERRQIPTDIINKITAMSPPTNKKKTQAFLSAIGF</sequence>
<feature type="region of interest" description="Disordered" evidence="3">
    <location>
        <begin position="130"/>
        <end position="155"/>
    </location>
</feature>
<comment type="caution">
    <text evidence="5">The sequence shown here is derived from an EMBL/GenBank/DDBJ whole genome shotgun (WGS) entry which is preliminary data.</text>
</comment>
<dbReference type="PANTHER" id="PTHR33064">
    <property type="entry name" value="POL PROTEIN"/>
    <property type="match status" value="1"/>
</dbReference>
<dbReference type="SUPFAM" id="SSF56672">
    <property type="entry name" value="DNA/RNA polymerases"/>
    <property type="match status" value="1"/>
</dbReference>
<evidence type="ECO:0000259" key="4">
    <source>
        <dbReference type="PROSITE" id="PS50878"/>
    </source>
</evidence>
<evidence type="ECO:0000256" key="3">
    <source>
        <dbReference type="SAM" id="MobiDB-lite"/>
    </source>
</evidence>
<name>A0A218UP31_9PASE</name>
<dbReference type="EMBL" id="MUZQ01000204">
    <property type="protein sequence ID" value="OWK55368.1"/>
    <property type="molecule type" value="Genomic_DNA"/>
</dbReference>
<dbReference type="InterPro" id="IPR051320">
    <property type="entry name" value="Viral_Replic_Matur_Polypro"/>
</dbReference>
<evidence type="ECO:0000256" key="2">
    <source>
        <dbReference type="ARBA" id="ARBA00012180"/>
    </source>
</evidence>
<evidence type="ECO:0000256" key="1">
    <source>
        <dbReference type="ARBA" id="ARBA00010879"/>
    </source>
</evidence>
<reference evidence="5 6" key="1">
    <citation type="submission" date="2017-05" db="EMBL/GenBank/DDBJ databases">
        <title>Genome of assembly of the Bengalese finch, Lonchura striata domestica.</title>
        <authorList>
            <person name="Colquitt B.M."/>
            <person name="Brainard M.S."/>
        </authorList>
    </citation>
    <scope>NUCLEOTIDE SEQUENCE [LARGE SCALE GENOMIC DNA]</scope>
    <source>
        <strain evidence="5">White83orange57</strain>
    </source>
</reference>
<keyword evidence="6" id="KW-1185">Reference proteome</keyword>
<evidence type="ECO:0000313" key="6">
    <source>
        <dbReference type="Proteomes" id="UP000197619"/>
    </source>
</evidence>
<dbReference type="InterPro" id="IPR000477">
    <property type="entry name" value="RT_dom"/>
</dbReference>
<dbReference type="Proteomes" id="UP000197619">
    <property type="component" value="Unassembled WGS sequence"/>
</dbReference>
<accession>A0A218UP31</accession>
<dbReference type="Gene3D" id="3.30.70.270">
    <property type="match status" value="1"/>
</dbReference>
<dbReference type="Pfam" id="PF00078">
    <property type="entry name" value="RVT_1"/>
    <property type="match status" value="1"/>
</dbReference>
<dbReference type="PROSITE" id="PS50878">
    <property type="entry name" value="RT_POL"/>
    <property type="match status" value="1"/>
</dbReference>
<gene>
    <name evidence="5" type="primary">GAG-POL_0</name>
    <name evidence="5" type="ORF">RLOC_00006061</name>
</gene>
<dbReference type="PANTHER" id="PTHR33064:SF29">
    <property type="entry name" value="PEPTIDASE A2 DOMAIN-CONTAINING PROTEIN-RELATED"/>
    <property type="match status" value="1"/>
</dbReference>
<feature type="domain" description="Reverse transcriptase" evidence="4">
    <location>
        <begin position="251"/>
        <end position="440"/>
    </location>
</feature>
<dbReference type="AlphaFoldDB" id="A0A218UP31"/>
<organism evidence="5 6">
    <name type="scientific">Lonchura striata</name>
    <name type="common">white-rumped munia</name>
    <dbReference type="NCBI Taxonomy" id="40157"/>
    <lineage>
        <taxon>Eukaryota</taxon>
        <taxon>Metazoa</taxon>
        <taxon>Chordata</taxon>
        <taxon>Craniata</taxon>
        <taxon>Vertebrata</taxon>
        <taxon>Euteleostomi</taxon>
        <taxon>Archelosauria</taxon>
        <taxon>Archosauria</taxon>
        <taxon>Dinosauria</taxon>
        <taxon>Saurischia</taxon>
        <taxon>Theropoda</taxon>
        <taxon>Coelurosauria</taxon>
        <taxon>Aves</taxon>
        <taxon>Neognathae</taxon>
        <taxon>Neoaves</taxon>
        <taxon>Telluraves</taxon>
        <taxon>Australaves</taxon>
        <taxon>Passeriformes</taxon>
        <taxon>Passeroidea</taxon>
        <taxon>Estrildidae</taxon>
        <taxon>Estrildinae</taxon>
        <taxon>Lonchura</taxon>
    </lineage>
</organism>
<comment type="similarity">
    <text evidence="1">Belongs to the beta type-B retroviral polymerase family. HERV class-II K(HML-2) pol subfamily.</text>
</comment>
<dbReference type="Gene3D" id="3.10.10.10">
    <property type="entry name" value="HIV Type 1 Reverse Transcriptase, subunit A, domain 1"/>
    <property type="match status" value="1"/>
</dbReference>
<proteinExistence type="inferred from homology"/>